<reference evidence="2 3" key="1">
    <citation type="submission" date="2021-07" db="EMBL/GenBank/DDBJ databases">
        <title>Genome data of Colletotrichum spaethianum.</title>
        <authorList>
            <person name="Utami Y.D."/>
            <person name="Hiruma K."/>
        </authorList>
    </citation>
    <scope>NUCLEOTIDE SEQUENCE [LARGE SCALE GENOMIC DNA]</scope>
    <source>
        <strain evidence="2 3">MAFF 242679</strain>
    </source>
</reference>
<organism evidence="2 3">
    <name type="scientific">Colletotrichum liriopes</name>
    <dbReference type="NCBI Taxonomy" id="708192"/>
    <lineage>
        <taxon>Eukaryota</taxon>
        <taxon>Fungi</taxon>
        <taxon>Dikarya</taxon>
        <taxon>Ascomycota</taxon>
        <taxon>Pezizomycotina</taxon>
        <taxon>Sordariomycetes</taxon>
        <taxon>Hypocreomycetidae</taxon>
        <taxon>Glomerellales</taxon>
        <taxon>Glomerellaceae</taxon>
        <taxon>Colletotrichum</taxon>
        <taxon>Colletotrichum spaethianum species complex</taxon>
    </lineage>
</organism>
<keyword evidence="3" id="KW-1185">Reference proteome</keyword>
<comment type="caution">
    <text evidence="2">The sequence shown here is derived from an EMBL/GenBank/DDBJ whole genome shotgun (WGS) entry which is preliminary data.</text>
</comment>
<feature type="region of interest" description="Disordered" evidence="1">
    <location>
        <begin position="35"/>
        <end position="79"/>
    </location>
</feature>
<dbReference type="EMBL" id="BPPX01000003">
    <property type="protein sequence ID" value="GJC78915.1"/>
    <property type="molecule type" value="Genomic_DNA"/>
</dbReference>
<dbReference type="Proteomes" id="UP001055172">
    <property type="component" value="Unassembled WGS sequence"/>
</dbReference>
<gene>
    <name evidence="2" type="ORF">ColLi_01753</name>
</gene>
<evidence type="ECO:0000256" key="1">
    <source>
        <dbReference type="SAM" id="MobiDB-lite"/>
    </source>
</evidence>
<accession>A0AA37GE12</accession>
<protein>
    <submittedName>
        <fullName evidence="2">Uncharacterized protein</fullName>
    </submittedName>
</protein>
<name>A0AA37GE12_9PEZI</name>
<evidence type="ECO:0000313" key="3">
    <source>
        <dbReference type="Proteomes" id="UP001055172"/>
    </source>
</evidence>
<dbReference type="AlphaFoldDB" id="A0AA37GE12"/>
<evidence type="ECO:0000313" key="2">
    <source>
        <dbReference type="EMBL" id="GJC78915.1"/>
    </source>
</evidence>
<sequence length="127" mass="13176">MALSAMKPSAATGRAHEATSLAALLAGSIERMGEKRREGAPLVSGHHHQSVISEPMCQGPYSGWHSRINPSQRGRGYDPGGGQVDILLVDFDLTLGSNRTVRDGGRGGDGGSGDGGNKGAVVDIWLI</sequence>
<proteinExistence type="predicted"/>